<gene>
    <name evidence="1" type="ORF">MAGR_11000</name>
</gene>
<name>A0A7I9VWV2_MYCAG</name>
<protein>
    <submittedName>
        <fullName evidence="1">Uncharacterized protein</fullName>
    </submittedName>
</protein>
<dbReference type="EMBL" id="BLKS01000001">
    <property type="protein sequence ID" value="GFG49659.1"/>
    <property type="molecule type" value="Genomic_DNA"/>
</dbReference>
<proteinExistence type="predicted"/>
<evidence type="ECO:0000313" key="2">
    <source>
        <dbReference type="Proteomes" id="UP000465302"/>
    </source>
</evidence>
<dbReference type="AlphaFoldDB" id="A0A7I9VWV2"/>
<accession>A0A7I9VWV2</accession>
<evidence type="ECO:0000313" key="1">
    <source>
        <dbReference type="EMBL" id="GFG49659.1"/>
    </source>
</evidence>
<comment type="caution">
    <text evidence="1">The sequence shown here is derived from an EMBL/GenBank/DDBJ whole genome shotgun (WGS) entry which is preliminary data.</text>
</comment>
<reference evidence="1 2" key="1">
    <citation type="journal article" date="2019" name="Emerg. Microbes Infect.">
        <title>Comprehensive subspecies identification of 175 nontuberculous mycobacteria species based on 7547 genomic profiles.</title>
        <authorList>
            <person name="Matsumoto Y."/>
            <person name="Kinjo T."/>
            <person name="Motooka D."/>
            <person name="Nabeya D."/>
            <person name="Jung N."/>
            <person name="Uechi K."/>
            <person name="Horii T."/>
            <person name="Iida T."/>
            <person name="Fujita J."/>
            <person name="Nakamura S."/>
        </authorList>
    </citation>
    <scope>NUCLEOTIDE SEQUENCE [LARGE SCALE GENOMIC DNA]</scope>
    <source>
        <strain evidence="1 2">JCM 6377</strain>
    </source>
</reference>
<sequence>MALTATAHHEQLRRDERIGYHALYGEDGEIPGQLSIDNLQPGADVGAEGECQREYSTAAITLGIHPDAVRA</sequence>
<dbReference type="Proteomes" id="UP000465302">
    <property type="component" value="Unassembled WGS sequence"/>
</dbReference>
<organism evidence="1 2">
    <name type="scientific">Mycolicibacterium agri</name>
    <name type="common">Mycobacterium agri</name>
    <dbReference type="NCBI Taxonomy" id="36811"/>
    <lineage>
        <taxon>Bacteria</taxon>
        <taxon>Bacillati</taxon>
        <taxon>Actinomycetota</taxon>
        <taxon>Actinomycetes</taxon>
        <taxon>Mycobacteriales</taxon>
        <taxon>Mycobacteriaceae</taxon>
        <taxon>Mycolicibacterium</taxon>
    </lineage>
</organism>